<dbReference type="GO" id="GO:0003700">
    <property type="term" value="F:DNA-binding transcription factor activity"/>
    <property type="evidence" value="ECO:0007669"/>
    <property type="project" value="TreeGrafter"/>
</dbReference>
<evidence type="ECO:0000256" key="5">
    <source>
        <dbReference type="ARBA" id="ARBA00022833"/>
    </source>
</evidence>
<accession>A0A6J0ZQG5</accession>
<feature type="domain" description="CCT" evidence="10">
    <location>
        <begin position="291"/>
        <end position="333"/>
    </location>
</feature>
<evidence type="ECO:0000259" key="9">
    <source>
        <dbReference type="PROSITE" id="PS50119"/>
    </source>
</evidence>
<dbReference type="PROSITE" id="PS50119">
    <property type="entry name" value="ZF_BBOX"/>
    <property type="match status" value="2"/>
</dbReference>
<dbReference type="PROSITE" id="PS51017">
    <property type="entry name" value="CCT"/>
    <property type="match status" value="1"/>
</dbReference>
<dbReference type="PANTHER" id="PTHR31319:SF53">
    <property type="entry name" value="ZINC FINGER PROTEIN CONSTANS-LIKE 5"/>
    <property type="match status" value="1"/>
</dbReference>
<evidence type="ECO:0000313" key="12">
    <source>
        <dbReference type="RefSeq" id="XP_021277057.1"/>
    </source>
</evidence>
<dbReference type="GO" id="GO:0008270">
    <property type="term" value="F:zinc ion binding"/>
    <property type="evidence" value="ECO:0007669"/>
    <property type="project" value="UniProtKB-KW"/>
</dbReference>
<feature type="domain" description="B box-type" evidence="9">
    <location>
        <begin position="17"/>
        <end position="66"/>
    </location>
</feature>
<comment type="subcellular location">
    <subcellularLocation>
        <location evidence="1 8">Nucleus</location>
    </subcellularLocation>
</comment>
<evidence type="ECO:0000256" key="7">
    <source>
        <dbReference type="PROSITE-ProRule" id="PRU00024"/>
    </source>
</evidence>
<gene>
    <name evidence="12" type="primary">LOC110411296</name>
</gene>
<dbReference type="InterPro" id="IPR000315">
    <property type="entry name" value="Znf_B-box"/>
</dbReference>
<dbReference type="PANTHER" id="PTHR31319">
    <property type="entry name" value="ZINC FINGER PROTEIN CONSTANS-LIKE 4"/>
    <property type="match status" value="1"/>
</dbReference>
<comment type="similarity">
    <text evidence="2">Belongs to the CONSTANS family.</text>
</comment>
<evidence type="ECO:0000256" key="3">
    <source>
        <dbReference type="ARBA" id="ARBA00022723"/>
    </source>
</evidence>
<evidence type="ECO:0000256" key="1">
    <source>
        <dbReference type="ARBA" id="ARBA00004123"/>
    </source>
</evidence>
<keyword evidence="4 7" id="KW-0863">Zinc-finger</keyword>
<evidence type="ECO:0000259" key="10">
    <source>
        <dbReference type="PROSITE" id="PS51017"/>
    </source>
</evidence>
<organism evidence="11 12">
    <name type="scientific">Herrania umbratica</name>
    <dbReference type="NCBI Taxonomy" id="108875"/>
    <lineage>
        <taxon>Eukaryota</taxon>
        <taxon>Viridiplantae</taxon>
        <taxon>Streptophyta</taxon>
        <taxon>Embryophyta</taxon>
        <taxon>Tracheophyta</taxon>
        <taxon>Spermatophyta</taxon>
        <taxon>Magnoliopsida</taxon>
        <taxon>eudicotyledons</taxon>
        <taxon>Gunneridae</taxon>
        <taxon>Pentapetalae</taxon>
        <taxon>rosids</taxon>
        <taxon>malvids</taxon>
        <taxon>Malvales</taxon>
        <taxon>Malvaceae</taxon>
        <taxon>Byttnerioideae</taxon>
        <taxon>Herrania</taxon>
    </lineage>
</organism>
<protein>
    <submittedName>
        <fullName evidence="12">Zinc finger protein CONSTANS-LIKE 5</fullName>
    </submittedName>
</protein>
<feature type="domain" description="B box-type" evidence="9">
    <location>
        <begin position="62"/>
        <end position="109"/>
    </location>
</feature>
<dbReference type="InterPro" id="IPR010402">
    <property type="entry name" value="CCT_domain"/>
</dbReference>
<dbReference type="InterPro" id="IPR049808">
    <property type="entry name" value="CONSTANS-like_Bbox1"/>
</dbReference>
<dbReference type="Proteomes" id="UP000504621">
    <property type="component" value="Unplaced"/>
</dbReference>
<sequence>MGIEIASVKGIPGGWGMAAKTCDTCKSAAAAIFCRADSASLCLNCDSRIHSGNNKLVSSRHERVWMCEVCEQAPAAVTCKADAAALCVTCDADIHSANPLARRHERVPVEPFFDSADSIVKSSPFSYLVPTDHSGACQQEGVEPGSWLLPNPNLNSKHTGETNQVKTGDLFFSEIDPFIDFEYQNSFQPHNNAAMDSVVPVQTKPATIPVINNENCFDIDFCRSKLTALSYQTPSLSQSVSSSSLEVGVVPDGNSLSEISYPFGRTMTDPSVPISAATTNNQAPQAGGIDREARVLRYREKRKNRKFEKTIRYASRKAYAESRPRIKGRFAKRAEIDNEVDHMYNSPSAAATAAAFMSDAQYSVVPSF</sequence>
<proteinExistence type="inferred from homology"/>
<keyword evidence="11" id="KW-1185">Reference proteome</keyword>
<keyword evidence="5" id="KW-0862">Zinc</keyword>
<evidence type="ECO:0000256" key="2">
    <source>
        <dbReference type="ARBA" id="ARBA00010024"/>
    </source>
</evidence>
<dbReference type="GeneID" id="110411296"/>
<dbReference type="CDD" id="cd19821">
    <property type="entry name" value="Bbox1_BBX-like"/>
    <property type="match status" value="2"/>
</dbReference>
<dbReference type="SMART" id="SM00336">
    <property type="entry name" value="BBOX"/>
    <property type="match status" value="2"/>
</dbReference>
<reference evidence="12" key="1">
    <citation type="submission" date="2025-08" db="UniProtKB">
        <authorList>
            <consortium name="RefSeq"/>
        </authorList>
    </citation>
    <scope>IDENTIFICATION</scope>
    <source>
        <tissue evidence="12">Leaf</tissue>
    </source>
</reference>
<dbReference type="RefSeq" id="XP_021277057.1">
    <property type="nucleotide sequence ID" value="XM_021421382.1"/>
</dbReference>
<evidence type="ECO:0000256" key="4">
    <source>
        <dbReference type="ARBA" id="ARBA00022771"/>
    </source>
</evidence>
<dbReference type="InterPro" id="IPR045281">
    <property type="entry name" value="CONSTANS-like"/>
</dbReference>
<dbReference type="GO" id="GO:0005634">
    <property type="term" value="C:nucleus"/>
    <property type="evidence" value="ECO:0007669"/>
    <property type="project" value="UniProtKB-SubCell"/>
</dbReference>
<name>A0A6J0ZQG5_9ROSI</name>
<evidence type="ECO:0000256" key="6">
    <source>
        <dbReference type="ARBA" id="ARBA00023242"/>
    </source>
</evidence>
<evidence type="ECO:0000313" key="11">
    <source>
        <dbReference type="Proteomes" id="UP000504621"/>
    </source>
</evidence>
<dbReference type="AlphaFoldDB" id="A0A6J0ZQG5"/>
<evidence type="ECO:0000256" key="8">
    <source>
        <dbReference type="PROSITE-ProRule" id="PRU00357"/>
    </source>
</evidence>
<dbReference type="Pfam" id="PF06203">
    <property type="entry name" value="CCT"/>
    <property type="match status" value="1"/>
</dbReference>
<dbReference type="Pfam" id="PF00643">
    <property type="entry name" value="zf-B_box"/>
    <property type="match status" value="2"/>
</dbReference>
<dbReference type="OrthoDB" id="153872at2759"/>
<keyword evidence="3" id="KW-0479">Metal-binding</keyword>
<keyword evidence="6 8" id="KW-0539">Nucleus</keyword>
<dbReference type="GO" id="GO:0009909">
    <property type="term" value="P:regulation of flower development"/>
    <property type="evidence" value="ECO:0007669"/>
    <property type="project" value="InterPro"/>
</dbReference>